<feature type="compositionally biased region" description="Polar residues" evidence="5">
    <location>
        <begin position="360"/>
        <end position="372"/>
    </location>
</feature>
<keyword evidence="4 6" id="KW-0472">Membrane</keyword>
<sequence length="614" mass="66536">MVTTDAAASTSGTGKLHYNVATLIWISVQPILKFLTLVSVCMLSNWSDLQIPIWSSVVKHDPFSSDLRDLGIAYVGMFSITQNLFVYTFQGWRLVAGDYANVSDDESEKNNNKAQNPTGKAVEDDDDSDNSDIDEKQAHHKMSNDGLFDRNNANNNKSHMAIGSSGHSSRRSSLTTGYDEERGHMRSHSSDFISEAGHTNNNRNLATVAGTSTAAKGAHNSNISHGSSSSSSNASGAQTYVVNTPRDLSLSTTPLNSTSFSSNFERHKSNNDSPISPIPGSTPFSDATTPIENGDSSLFNQWNNNNTSGQPKALPKAAFRLGLQHKTSAPLGSPSLEKTDSSDISLIKFNSNTSYYISSQNTDSTTRLMPNNDNKRNQSHGLQLQEPGHRKSASSTSSSLSGGQRSKKSLKSPKRFLSNIKSKYFKSTPRTRKICKILRLVFTPVTISCIIGLTIGMTPPLKKLFYDPDSTYGPPFGFIINAFYAVGQSLPIFGLLNLGSALASNPFFSSIKKNWLTAAPLTFANLVIRPLCCLPLVHYLLTLKLGFISPQDLSMQFISCMAAGVPSASLVVVLTQLYNPSGEAGGVAVMLALQYIFVPITLTLVIFMAIFFVS</sequence>
<dbReference type="AlphaFoldDB" id="A0A9W8A0F2"/>
<proteinExistence type="predicted"/>
<evidence type="ECO:0000313" key="7">
    <source>
        <dbReference type="EMBL" id="KAJ1917242.1"/>
    </source>
</evidence>
<organism evidence="7 8">
    <name type="scientific">Mycoemilia scoparia</name>
    <dbReference type="NCBI Taxonomy" id="417184"/>
    <lineage>
        <taxon>Eukaryota</taxon>
        <taxon>Fungi</taxon>
        <taxon>Fungi incertae sedis</taxon>
        <taxon>Zoopagomycota</taxon>
        <taxon>Kickxellomycotina</taxon>
        <taxon>Kickxellomycetes</taxon>
        <taxon>Kickxellales</taxon>
        <taxon>Kickxellaceae</taxon>
        <taxon>Mycoemilia</taxon>
    </lineage>
</organism>
<name>A0A9W8A0F2_9FUNG</name>
<comment type="subcellular location">
    <subcellularLocation>
        <location evidence="1">Membrane</location>
        <topology evidence="1">Multi-pass membrane protein</topology>
    </subcellularLocation>
</comment>
<feature type="region of interest" description="Disordered" evidence="5">
    <location>
        <begin position="360"/>
        <end position="413"/>
    </location>
</feature>
<protein>
    <submittedName>
        <fullName evidence="7">Protein M3</fullName>
    </submittedName>
</protein>
<dbReference type="InterPro" id="IPR004776">
    <property type="entry name" value="Mem_transp_PIN-like"/>
</dbReference>
<dbReference type="PANTHER" id="PTHR31274:SF1">
    <property type="entry name" value="AGL149CP"/>
    <property type="match status" value="1"/>
</dbReference>
<gene>
    <name evidence="7" type="primary">ECM3</name>
    <name evidence="7" type="ORF">H4219_003326</name>
</gene>
<feature type="compositionally biased region" description="Low complexity" evidence="5">
    <location>
        <begin position="393"/>
        <end position="404"/>
    </location>
</feature>
<keyword evidence="3 6" id="KW-1133">Transmembrane helix</keyword>
<feature type="transmembrane region" description="Helical" evidence="6">
    <location>
        <begin position="20"/>
        <end position="43"/>
    </location>
</feature>
<feature type="compositionally biased region" description="Low complexity" evidence="5">
    <location>
        <begin position="252"/>
        <end position="263"/>
    </location>
</feature>
<feature type="region of interest" description="Disordered" evidence="5">
    <location>
        <begin position="252"/>
        <end position="313"/>
    </location>
</feature>
<feature type="transmembrane region" description="Helical" evidence="6">
    <location>
        <begin position="587"/>
        <end position="613"/>
    </location>
</feature>
<reference evidence="7" key="1">
    <citation type="submission" date="2022-07" db="EMBL/GenBank/DDBJ databases">
        <title>Phylogenomic reconstructions and comparative analyses of Kickxellomycotina fungi.</title>
        <authorList>
            <person name="Reynolds N.K."/>
            <person name="Stajich J.E."/>
            <person name="Barry K."/>
            <person name="Grigoriev I.V."/>
            <person name="Crous P."/>
            <person name="Smith M.E."/>
        </authorList>
    </citation>
    <scope>NUCLEOTIDE SEQUENCE</scope>
    <source>
        <strain evidence="7">NBRC 100468</strain>
    </source>
</reference>
<dbReference type="EMBL" id="JANBPU010000077">
    <property type="protein sequence ID" value="KAJ1917242.1"/>
    <property type="molecule type" value="Genomic_DNA"/>
</dbReference>
<dbReference type="Proteomes" id="UP001150538">
    <property type="component" value="Unassembled WGS sequence"/>
</dbReference>
<evidence type="ECO:0000256" key="6">
    <source>
        <dbReference type="SAM" id="Phobius"/>
    </source>
</evidence>
<evidence type="ECO:0000256" key="4">
    <source>
        <dbReference type="ARBA" id="ARBA00023136"/>
    </source>
</evidence>
<feature type="compositionally biased region" description="Polar residues" evidence="5">
    <location>
        <begin position="282"/>
        <end position="310"/>
    </location>
</feature>
<evidence type="ECO:0000256" key="1">
    <source>
        <dbReference type="ARBA" id="ARBA00004141"/>
    </source>
</evidence>
<feature type="transmembrane region" description="Helical" evidence="6">
    <location>
        <begin position="478"/>
        <end position="503"/>
    </location>
</feature>
<evidence type="ECO:0000256" key="5">
    <source>
        <dbReference type="SAM" id="MobiDB-lite"/>
    </source>
</evidence>
<keyword evidence="8" id="KW-1185">Reference proteome</keyword>
<dbReference type="GO" id="GO:0055085">
    <property type="term" value="P:transmembrane transport"/>
    <property type="evidence" value="ECO:0007669"/>
    <property type="project" value="InterPro"/>
</dbReference>
<feature type="region of interest" description="Disordered" evidence="5">
    <location>
        <begin position="103"/>
        <end position="188"/>
    </location>
</feature>
<feature type="transmembrane region" description="Helical" evidence="6">
    <location>
        <begin position="553"/>
        <end position="575"/>
    </location>
</feature>
<keyword evidence="2 6" id="KW-0812">Transmembrane</keyword>
<comment type="caution">
    <text evidence="7">The sequence shown here is derived from an EMBL/GenBank/DDBJ whole genome shotgun (WGS) entry which is preliminary data.</text>
</comment>
<feature type="compositionally biased region" description="Acidic residues" evidence="5">
    <location>
        <begin position="123"/>
        <end position="132"/>
    </location>
</feature>
<feature type="transmembrane region" description="Helical" evidence="6">
    <location>
        <begin position="515"/>
        <end position="541"/>
    </location>
</feature>
<feature type="transmembrane region" description="Helical" evidence="6">
    <location>
        <begin position="437"/>
        <end position="458"/>
    </location>
</feature>
<dbReference type="GO" id="GO:0016020">
    <property type="term" value="C:membrane"/>
    <property type="evidence" value="ECO:0007669"/>
    <property type="project" value="UniProtKB-SubCell"/>
</dbReference>
<evidence type="ECO:0000313" key="8">
    <source>
        <dbReference type="Proteomes" id="UP001150538"/>
    </source>
</evidence>
<dbReference type="InterPro" id="IPR040254">
    <property type="entry name" value="Ecm3-like"/>
</dbReference>
<accession>A0A9W8A0F2</accession>
<feature type="compositionally biased region" description="Low complexity" evidence="5">
    <location>
        <begin position="217"/>
        <end position="236"/>
    </location>
</feature>
<evidence type="ECO:0000256" key="2">
    <source>
        <dbReference type="ARBA" id="ARBA00022692"/>
    </source>
</evidence>
<evidence type="ECO:0000256" key="3">
    <source>
        <dbReference type="ARBA" id="ARBA00022989"/>
    </source>
</evidence>
<feature type="compositionally biased region" description="Low complexity" evidence="5">
    <location>
        <begin position="163"/>
        <end position="173"/>
    </location>
</feature>
<dbReference type="OrthoDB" id="435607at2759"/>
<feature type="region of interest" description="Disordered" evidence="5">
    <location>
        <begin position="216"/>
        <end position="236"/>
    </location>
</feature>
<dbReference type="Pfam" id="PF03547">
    <property type="entry name" value="Mem_trans"/>
    <property type="match status" value="1"/>
</dbReference>
<dbReference type="PANTHER" id="PTHR31274">
    <property type="entry name" value="PROTEIN ECM3"/>
    <property type="match status" value="1"/>
</dbReference>